<comment type="caution">
    <text evidence="1">The sequence shown here is derived from an EMBL/GenBank/DDBJ whole genome shotgun (WGS) entry which is preliminary data.</text>
</comment>
<gene>
    <name evidence="1" type="ORF">C3928_12050</name>
</gene>
<reference evidence="1 2" key="1">
    <citation type="submission" date="2018-02" db="EMBL/GenBank/DDBJ databases">
        <title>Draft genome sequences of four Legionella pneumophila clinical strains isolated in Ontario.</title>
        <authorList>
            <person name="Fortuna A."/>
            <person name="Ramnarine R."/>
            <person name="Li A."/>
            <person name="Frantz C."/>
            <person name="Mallo G."/>
        </authorList>
    </citation>
    <scope>NUCLEOTIDE SEQUENCE [LARGE SCALE GENOMIC DNA]</scope>
    <source>
        <strain evidence="1 2">LG61</strain>
    </source>
</reference>
<sequence length="84" mass="9518">MAKYPALLKSSEICIAKRAIKCAFNKKHVMKKGDIYLLIKSSTIKFPFSLEKKYCNQCATHILNDAEMNLKSIIAARIELQGKI</sequence>
<protein>
    <submittedName>
        <fullName evidence="1">Uncharacterized protein</fullName>
    </submittedName>
</protein>
<dbReference type="AlphaFoldDB" id="A0A2S6EXB9"/>
<dbReference type="EMBL" id="PQWY01000016">
    <property type="protein sequence ID" value="PPK29796.1"/>
    <property type="molecule type" value="Genomic_DNA"/>
</dbReference>
<organism evidence="1 2">
    <name type="scientific">Legionella pneumophila</name>
    <dbReference type="NCBI Taxonomy" id="446"/>
    <lineage>
        <taxon>Bacteria</taxon>
        <taxon>Pseudomonadati</taxon>
        <taxon>Pseudomonadota</taxon>
        <taxon>Gammaproteobacteria</taxon>
        <taxon>Legionellales</taxon>
        <taxon>Legionellaceae</taxon>
        <taxon>Legionella</taxon>
    </lineage>
</organism>
<dbReference type="OrthoDB" id="5120011at2"/>
<name>A0A2S6EXB9_LEGPN</name>
<accession>A0A2S6EXB9</accession>
<dbReference type="RefSeq" id="WP_027227391.1">
    <property type="nucleotide sequence ID" value="NZ_CP017601.1"/>
</dbReference>
<dbReference type="Proteomes" id="UP000239239">
    <property type="component" value="Unassembled WGS sequence"/>
</dbReference>
<evidence type="ECO:0000313" key="2">
    <source>
        <dbReference type="Proteomes" id="UP000239239"/>
    </source>
</evidence>
<proteinExistence type="predicted"/>
<evidence type="ECO:0000313" key="1">
    <source>
        <dbReference type="EMBL" id="PPK29796.1"/>
    </source>
</evidence>